<proteinExistence type="predicted"/>
<accession>A0AA39JP49</accession>
<sequence length="530" mass="59361">MTAAAEHLLPTFECATCDHIFLRPETAQKPVSARVKELLKSNVPPLHEERLELAGIAAQSSRAVADLEQRIVQAQQMLDALVRERDIAAEHLKNAKTLLHPIRTLSDDILREIFVHCGKEWDDFYLAHPLHDSIKTTLPPWTISQVSRQWRCVAISTSRLWSSISLDFPSYTANHAVSLSFKLGLCLQRAPKCDLALRIHSTTDLSGHPIFPMLLMSMSRWKRLRIDVPCETLHSLSAYAGFLVSLTTLIIKDTPGATEHLSPISTFHLASSLKTLDVDPRVLVHLHLTWKQLTHLSSWGAHSRRSLEILKKVQGVDASIKHLSFKFSNSKIPPFPLNESDPPVLLPNVVYIAAGETASASTSIARLFMNINTPNLDQIFLDYDHSGPVEFPAIPLDNRITYLTLYCNLAAQTRTTKRLIDFISAGQSLDTLVLHARGIGKALISKLARESNRKNILPCLTILDLRQSTYDGVAHSLIVNMIASRRKRQKEDESLLWQLHLDSPLVLDDPQVAAQWKNLCEEGLDVEYGS</sequence>
<gene>
    <name evidence="2" type="ORF">EV421DRAFT_297494</name>
</gene>
<organism evidence="2 3">
    <name type="scientific">Armillaria borealis</name>
    <dbReference type="NCBI Taxonomy" id="47425"/>
    <lineage>
        <taxon>Eukaryota</taxon>
        <taxon>Fungi</taxon>
        <taxon>Dikarya</taxon>
        <taxon>Basidiomycota</taxon>
        <taxon>Agaricomycotina</taxon>
        <taxon>Agaricomycetes</taxon>
        <taxon>Agaricomycetidae</taxon>
        <taxon>Agaricales</taxon>
        <taxon>Marasmiineae</taxon>
        <taxon>Physalacriaceae</taxon>
        <taxon>Armillaria</taxon>
    </lineage>
</organism>
<evidence type="ECO:0000256" key="1">
    <source>
        <dbReference type="SAM" id="Coils"/>
    </source>
</evidence>
<keyword evidence="3" id="KW-1185">Reference proteome</keyword>
<evidence type="ECO:0000313" key="2">
    <source>
        <dbReference type="EMBL" id="KAK0445872.1"/>
    </source>
</evidence>
<evidence type="ECO:0008006" key="4">
    <source>
        <dbReference type="Google" id="ProtNLM"/>
    </source>
</evidence>
<dbReference type="EMBL" id="JAUEPT010000015">
    <property type="protein sequence ID" value="KAK0445872.1"/>
    <property type="molecule type" value="Genomic_DNA"/>
</dbReference>
<protein>
    <recommendedName>
        <fullName evidence="4">F-box domain-containing protein</fullName>
    </recommendedName>
</protein>
<reference evidence="2" key="1">
    <citation type="submission" date="2023-06" db="EMBL/GenBank/DDBJ databases">
        <authorList>
            <consortium name="Lawrence Berkeley National Laboratory"/>
            <person name="Ahrendt S."/>
            <person name="Sahu N."/>
            <person name="Indic B."/>
            <person name="Wong-Bajracharya J."/>
            <person name="Merenyi Z."/>
            <person name="Ke H.-M."/>
            <person name="Monk M."/>
            <person name="Kocsube S."/>
            <person name="Drula E."/>
            <person name="Lipzen A."/>
            <person name="Balint B."/>
            <person name="Henrissat B."/>
            <person name="Andreopoulos B."/>
            <person name="Martin F.M."/>
            <person name="Harder C.B."/>
            <person name="Rigling D."/>
            <person name="Ford K.L."/>
            <person name="Foster G.D."/>
            <person name="Pangilinan J."/>
            <person name="Papanicolaou A."/>
            <person name="Barry K."/>
            <person name="LaButti K."/>
            <person name="Viragh M."/>
            <person name="Koriabine M."/>
            <person name="Yan M."/>
            <person name="Riley R."/>
            <person name="Champramary S."/>
            <person name="Plett K.L."/>
            <person name="Tsai I.J."/>
            <person name="Slot J."/>
            <person name="Sipos G."/>
            <person name="Plett J."/>
            <person name="Nagy L.G."/>
            <person name="Grigoriev I.V."/>
        </authorList>
    </citation>
    <scope>NUCLEOTIDE SEQUENCE</scope>
    <source>
        <strain evidence="2">FPL87.14</strain>
    </source>
</reference>
<dbReference type="AlphaFoldDB" id="A0AA39JP49"/>
<keyword evidence="1" id="KW-0175">Coiled coil</keyword>
<evidence type="ECO:0000313" key="3">
    <source>
        <dbReference type="Proteomes" id="UP001175226"/>
    </source>
</evidence>
<name>A0AA39JP49_9AGAR</name>
<feature type="coiled-coil region" evidence="1">
    <location>
        <begin position="57"/>
        <end position="84"/>
    </location>
</feature>
<dbReference type="Proteomes" id="UP001175226">
    <property type="component" value="Unassembled WGS sequence"/>
</dbReference>
<comment type="caution">
    <text evidence="2">The sequence shown here is derived from an EMBL/GenBank/DDBJ whole genome shotgun (WGS) entry which is preliminary data.</text>
</comment>